<name>A0AA86QMD7_9EUKA</name>
<dbReference type="AlphaFoldDB" id="A0AA86QMD7"/>
<evidence type="ECO:0000313" key="2">
    <source>
        <dbReference type="EMBL" id="CAL5995571.1"/>
    </source>
</evidence>
<sequence>MNPRYKIVEEINRTKKRKFQSQFHKKYEQLQLYSSADVTLARELLKIDMAEEYYNQQVEKRKLELHHKNIIRKVIIKKQPKIEQIEIVSYNKELQSGISLWKSK</sequence>
<evidence type="ECO:0000313" key="3">
    <source>
        <dbReference type="Proteomes" id="UP001642409"/>
    </source>
</evidence>
<dbReference type="EMBL" id="CATOUU010000937">
    <property type="protein sequence ID" value="CAI9960968.1"/>
    <property type="molecule type" value="Genomic_DNA"/>
</dbReference>
<gene>
    <name evidence="2" type="ORF">HINF_LOCUS14098</name>
    <name evidence="1" type="ORF">HINF_LOCUS48613</name>
</gene>
<reference evidence="1" key="1">
    <citation type="submission" date="2023-06" db="EMBL/GenBank/DDBJ databases">
        <authorList>
            <person name="Kurt Z."/>
        </authorList>
    </citation>
    <scope>NUCLEOTIDE SEQUENCE</scope>
</reference>
<protein>
    <submittedName>
        <fullName evidence="2">Hypothetical_protein</fullName>
    </submittedName>
</protein>
<proteinExistence type="predicted"/>
<accession>A0AA86QMD7</accession>
<organism evidence="1">
    <name type="scientific">Hexamita inflata</name>
    <dbReference type="NCBI Taxonomy" id="28002"/>
    <lineage>
        <taxon>Eukaryota</taxon>
        <taxon>Metamonada</taxon>
        <taxon>Diplomonadida</taxon>
        <taxon>Hexamitidae</taxon>
        <taxon>Hexamitinae</taxon>
        <taxon>Hexamita</taxon>
    </lineage>
</organism>
<dbReference type="EMBL" id="CAXDID020000033">
    <property type="protein sequence ID" value="CAL5995571.1"/>
    <property type="molecule type" value="Genomic_DNA"/>
</dbReference>
<evidence type="ECO:0000313" key="1">
    <source>
        <dbReference type="EMBL" id="CAI9960968.1"/>
    </source>
</evidence>
<dbReference type="Proteomes" id="UP001642409">
    <property type="component" value="Unassembled WGS sequence"/>
</dbReference>
<keyword evidence="3" id="KW-1185">Reference proteome</keyword>
<reference evidence="2 3" key="2">
    <citation type="submission" date="2024-07" db="EMBL/GenBank/DDBJ databases">
        <authorList>
            <person name="Akdeniz Z."/>
        </authorList>
    </citation>
    <scope>NUCLEOTIDE SEQUENCE [LARGE SCALE GENOMIC DNA]</scope>
</reference>
<comment type="caution">
    <text evidence="1">The sequence shown here is derived from an EMBL/GenBank/DDBJ whole genome shotgun (WGS) entry which is preliminary data.</text>
</comment>